<evidence type="ECO:0000313" key="2">
    <source>
        <dbReference type="EMBL" id="KAK4009558.1"/>
    </source>
</evidence>
<evidence type="ECO:0000313" key="3">
    <source>
        <dbReference type="Proteomes" id="UP001234178"/>
    </source>
</evidence>
<gene>
    <name evidence="2" type="ORF">OUZ56_018692</name>
</gene>
<protein>
    <submittedName>
        <fullName evidence="2">Uncharacterized protein</fullName>
    </submittedName>
</protein>
<accession>A0ABQ9Z9Q3</accession>
<name>A0ABQ9Z9Q3_9CRUS</name>
<keyword evidence="3" id="KW-1185">Reference proteome</keyword>
<dbReference type="Proteomes" id="UP001234178">
    <property type="component" value="Unassembled WGS sequence"/>
</dbReference>
<comment type="caution">
    <text evidence="2">The sequence shown here is derived from an EMBL/GenBank/DDBJ whole genome shotgun (WGS) entry which is preliminary data.</text>
</comment>
<feature type="region of interest" description="Disordered" evidence="1">
    <location>
        <begin position="244"/>
        <end position="277"/>
    </location>
</feature>
<reference evidence="2 3" key="1">
    <citation type="journal article" date="2023" name="Nucleic Acids Res.">
        <title>The hologenome of Daphnia magna reveals possible DNA methylation and microbiome-mediated evolution of the host genome.</title>
        <authorList>
            <person name="Chaturvedi A."/>
            <person name="Li X."/>
            <person name="Dhandapani V."/>
            <person name="Marshall H."/>
            <person name="Kissane S."/>
            <person name="Cuenca-Cambronero M."/>
            <person name="Asole G."/>
            <person name="Calvet F."/>
            <person name="Ruiz-Romero M."/>
            <person name="Marangio P."/>
            <person name="Guigo R."/>
            <person name="Rago D."/>
            <person name="Mirbahai L."/>
            <person name="Eastwood N."/>
            <person name="Colbourne J.K."/>
            <person name="Zhou J."/>
            <person name="Mallon E."/>
            <person name="Orsini L."/>
        </authorList>
    </citation>
    <scope>NUCLEOTIDE SEQUENCE [LARGE SCALE GENOMIC DNA]</scope>
    <source>
        <strain evidence="2">LRV0_1</strain>
    </source>
</reference>
<proteinExistence type="predicted"/>
<sequence>MNGSIGAAACGAVLKRTLAGLVLAILSGLGLGLGLGAASAEVPPASRAASFTAAGDIADQYADYCALDLLAAAAYRIRAFPATGAALAAITQGMLDGGYVLDRYDLPWLASKDGVGSRSRDYGLLLFRDDGWRNPPRAGEPATIGTRLRGVYLLPETATDGFHPQAVDAVLARIHAQLGRASNEAGRCAGRPQAPAAGTRLAAFKSAAAPASCWYWGRCSPARSIRWRSGPGRCRRRRPACARYRPAPPRAQQSLPARRARHGRRHAAAELPATGGG</sequence>
<organism evidence="2 3">
    <name type="scientific">Daphnia magna</name>
    <dbReference type="NCBI Taxonomy" id="35525"/>
    <lineage>
        <taxon>Eukaryota</taxon>
        <taxon>Metazoa</taxon>
        <taxon>Ecdysozoa</taxon>
        <taxon>Arthropoda</taxon>
        <taxon>Crustacea</taxon>
        <taxon>Branchiopoda</taxon>
        <taxon>Diplostraca</taxon>
        <taxon>Cladocera</taxon>
        <taxon>Anomopoda</taxon>
        <taxon>Daphniidae</taxon>
        <taxon>Daphnia</taxon>
    </lineage>
</organism>
<dbReference type="EMBL" id="JAOYFB010000003">
    <property type="protein sequence ID" value="KAK4009558.1"/>
    <property type="molecule type" value="Genomic_DNA"/>
</dbReference>
<evidence type="ECO:0000256" key="1">
    <source>
        <dbReference type="SAM" id="MobiDB-lite"/>
    </source>
</evidence>